<dbReference type="AlphaFoldDB" id="A0A1I2APE8"/>
<dbReference type="RefSeq" id="WP_156182285.1">
    <property type="nucleotide sequence ID" value="NZ_FONN01000002.1"/>
</dbReference>
<protein>
    <submittedName>
        <fullName evidence="2">Uncharacterized protein</fullName>
    </submittedName>
</protein>
<sequence>MRDQLTKVMAQRRKRSGEGTVEAEEGASKAQVLGAASSEAWSAASNAAKDAAPNEASMAKEQGEPNSMQPSVAQLTALPKVSVAEQPNEEWKAFYEAVSTYVSKMRD</sequence>
<dbReference type="Proteomes" id="UP000183410">
    <property type="component" value="Unassembled WGS sequence"/>
</dbReference>
<dbReference type="OrthoDB" id="9972346at2"/>
<accession>A0A1I2APE8</accession>
<reference evidence="3" key="1">
    <citation type="submission" date="2016-10" db="EMBL/GenBank/DDBJ databases">
        <authorList>
            <person name="Varghese N."/>
            <person name="Submissions S."/>
        </authorList>
    </citation>
    <scope>NUCLEOTIDE SEQUENCE [LARGE SCALE GENOMIC DNA]</scope>
    <source>
        <strain evidence="3">CGMCC 1.10223</strain>
    </source>
</reference>
<gene>
    <name evidence="2" type="ORF">SAMN04487969_102570</name>
</gene>
<feature type="compositionally biased region" description="Polar residues" evidence="1">
    <location>
        <begin position="64"/>
        <end position="73"/>
    </location>
</feature>
<keyword evidence="3" id="KW-1185">Reference proteome</keyword>
<evidence type="ECO:0000256" key="1">
    <source>
        <dbReference type="SAM" id="MobiDB-lite"/>
    </source>
</evidence>
<feature type="region of interest" description="Disordered" evidence="1">
    <location>
        <begin position="1"/>
        <end position="73"/>
    </location>
</feature>
<evidence type="ECO:0000313" key="2">
    <source>
        <dbReference type="EMBL" id="SFE44760.1"/>
    </source>
</evidence>
<organism evidence="2 3">
    <name type="scientific">Paenibacillus algorifonticola</name>
    <dbReference type="NCBI Taxonomy" id="684063"/>
    <lineage>
        <taxon>Bacteria</taxon>
        <taxon>Bacillati</taxon>
        <taxon>Bacillota</taxon>
        <taxon>Bacilli</taxon>
        <taxon>Bacillales</taxon>
        <taxon>Paenibacillaceae</taxon>
        <taxon>Paenibacillus</taxon>
    </lineage>
</organism>
<proteinExistence type="predicted"/>
<dbReference type="EMBL" id="FONN01000002">
    <property type="protein sequence ID" value="SFE44760.1"/>
    <property type="molecule type" value="Genomic_DNA"/>
</dbReference>
<name>A0A1I2APE8_9BACL</name>
<evidence type="ECO:0000313" key="3">
    <source>
        <dbReference type="Proteomes" id="UP000183410"/>
    </source>
</evidence>
<feature type="compositionally biased region" description="Low complexity" evidence="1">
    <location>
        <begin position="35"/>
        <end position="57"/>
    </location>
</feature>